<dbReference type="Proteomes" id="UP001428341">
    <property type="component" value="Unassembled WGS sequence"/>
</dbReference>
<dbReference type="EMBL" id="JBCGBO010000005">
    <property type="protein sequence ID" value="KAK9200873.1"/>
    <property type="molecule type" value="Genomic_DNA"/>
</dbReference>
<comment type="caution">
    <text evidence="1">The sequence shown here is derived from an EMBL/GenBank/DDBJ whole genome shotgun (WGS) entry which is preliminary data.</text>
</comment>
<evidence type="ECO:0000313" key="2">
    <source>
        <dbReference type="Proteomes" id="UP001428341"/>
    </source>
</evidence>
<sequence length="61" mass="6721">MQDGLKFGPAAGGFVAAGSIIQEFKARKSSLLKPLPWVLITNVTLCLRVEIPWLYGYKNGR</sequence>
<protein>
    <submittedName>
        <fullName evidence="1">Uncharacterized protein</fullName>
    </submittedName>
</protein>
<organism evidence="1 2">
    <name type="scientific">Citrus x changshan-huyou</name>
    <dbReference type="NCBI Taxonomy" id="2935761"/>
    <lineage>
        <taxon>Eukaryota</taxon>
        <taxon>Viridiplantae</taxon>
        <taxon>Streptophyta</taxon>
        <taxon>Embryophyta</taxon>
        <taxon>Tracheophyta</taxon>
        <taxon>Spermatophyta</taxon>
        <taxon>Magnoliopsida</taxon>
        <taxon>eudicotyledons</taxon>
        <taxon>Gunneridae</taxon>
        <taxon>Pentapetalae</taxon>
        <taxon>rosids</taxon>
        <taxon>malvids</taxon>
        <taxon>Sapindales</taxon>
        <taxon>Rutaceae</taxon>
        <taxon>Aurantioideae</taxon>
        <taxon>Citrus</taxon>
    </lineage>
</organism>
<keyword evidence="2" id="KW-1185">Reference proteome</keyword>
<name>A0AAP0M8P2_9ROSI</name>
<evidence type="ECO:0000313" key="1">
    <source>
        <dbReference type="EMBL" id="KAK9200873.1"/>
    </source>
</evidence>
<dbReference type="AlphaFoldDB" id="A0AAP0M8P2"/>
<gene>
    <name evidence="1" type="ORF">WN944_016072</name>
</gene>
<accession>A0AAP0M8P2</accession>
<reference evidence="1 2" key="1">
    <citation type="submission" date="2024-05" db="EMBL/GenBank/DDBJ databases">
        <title>Haplotype-resolved chromosome-level genome assembly of Huyou (Citrus changshanensis).</title>
        <authorList>
            <person name="Miao C."/>
            <person name="Chen W."/>
            <person name="Wu Y."/>
            <person name="Wang L."/>
            <person name="Zhao S."/>
            <person name="Grierson D."/>
            <person name="Xu C."/>
            <person name="Chen K."/>
        </authorList>
    </citation>
    <scope>NUCLEOTIDE SEQUENCE [LARGE SCALE GENOMIC DNA]</scope>
    <source>
        <strain evidence="1">01-14</strain>
        <tissue evidence="1">Leaf</tissue>
    </source>
</reference>
<proteinExistence type="predicted"/>